<organism evidence="2 3">
    <name type="scientific">Stylosanthes scabra</name>
    <dbReference type="NCBI Taxonomy" id="79078"/>
    <lineage>
        <taxon>Eukaryota</taxon>
        <taxon>Viridiplantae</taxon>
        <taxon>Streptophyta</taxon>
        <taxon>Embryophyta</taxon>
        <taxon>Tracheophyta</taxon>
        <taxon>Spermatophyta</taxon>
        <taxon>Magnoliopsida</taxon>
        <taxon>eudicotyledons</taxon>
        <taxon>Gunneridae</taxon>
        <taxon>Pentapetalae</taxon>
        <taxon>rosids</taxon>
        <taxon>fabids</taxon>
        <taxon>Fabales</taxon>
        <taxon>Fabaceae</taxon>
        <taxon>Papilionoideae</taxon>
        <taxon>50 kb inversion clade</taxon>
        <taxon>dalbergioids sensu lato</taxon>
        <taxon>Dalbergieae</taxon>
        <taxon>Pterocarpus clade</taxon>
        <taxon>Stylosanthes</taxon>
    </lineage>
</organism>
<dbReference type="InterPro" id="IPR036397">
    <property type="entry name" value="RNaseH_sf"/>
</dbReference>
<gene>
    <name evidence="2" type="ORF">PIB30_100519</name>
</gene>
<dbReference type="InterPro" id="IPR002156">
    <property type="entry name" value="RNaseH_domain"/>
</dbReference>
<evidence type="ECO:0000313" key="2">
    <source>
        <dbReference type="EMBL" id="MED6116463.1"/>
    </source>
</evidence>
<reference evidence="2 3" key="1">
    <citation type="journal article" date="2023" name="Plants (Basel)">
        <title>Bridging the Gap: Combining Genomics and Transcriptomics Approaches to Understand Stylosanthes scabra, an Orphan Legume from the Brazilian Caatinga.</title>
        <authorList>
            <person name="Ferreira-Neto J.R.C."/>
            <person name="da Silva M.D."/>
            <person name="Binneck E."/>
            <person name="de Melo N.F."/>
            <person name="da Silva R.H."/>
            <person name="de Melo A.L.T.M."/>
            <person name="Pandolfi V."/>
            <person name="Bustamante F.O."/>
            <person name="Brasileiro-Vidal A.C."/>
            <person name="Benko-Iseppon A.M."/>
        </authorList>
    </citation>
    <scope>NUCLEOTIDE SEQUENCE [LARGE SCALE GENOMIC DNA]</scope>
    <source>
        <tissue evidence="2">Leaves</tissue>
    </source>
</reference>
<evidence type="ECO:0000259" key="1">
    <source>
        <dbReference type="Pfam" id="PF13456"/>
    </source>
</evidence>
<dbReference type="Proteomes" id="UP001341840">
    <property type="component" value="Unassembled WGS sequence"/>
</dbReference>
<accession>A0ABU6QXH7</accession>
<dbReference type="InterPro" id="IPR052929">
    <property type="entry name" value="RNase_H-like_EbsB-rel"/>
</dbReference>
<feature type="non-terminal residue" evidence="2">
    <location>
        <position position="97"/>
    </location>
</feature>
<keyword evidence="3" id="KW-1185">Reference proteome</keyword>
<comment type="caution">
    <text evidence="2">The sequence shown here is derived from an EMBL/GenBank/DDBJ whole genome shotgun (WGS) entry which is preliminary data.</text>
</comment>
<protein>
    <recommendedName>
        <fullName evidence="1">RNase H type-1 domain-containing protein</fullName>
    </recommendedName>
</protein>
<proteinExistence type="predicted"/>
<sequence length="97" mass="10854">MALREALFIAKNLQMNKILFDTDCLNLIQAIKSKVSIPDIDAVLEDIWEIHKELSESGFIWVPRACNSLAHEVDAAVGLAASWSNPSMSIQNLIRME</sequence>
<feature type="domain" description="RNase H type-1" evidence="1">
    <location>
        <begin position="1"/>
        <end position="72"/>
    </location>
</feature>
<dbReference type="Pfam" id="PF13456">
    <property type="entry name" value="RVT_3"/>
    <property type="match status" value="1"/>
</dbReference>
<evidence type="ECO:0000313" key="3">
    <source>
        <dbReference type="Proteomes" id="UP001341840"/>
    </source>
</evidence>
<dbReference type="Gene3D" id="3.30.420.10">
    <property type="entry name" value="Ribonuclease H-like superfamily/Ribonuclease H"/>
    <property type="match status" value="1"/>
</dbReference>
<dbReference type="EMBL" id="JASCZI010002815">
    <property type="protein sequence ID" value="MED6116463.1"/>
    <property type="molecule type" value="Genomic_DNA"/>
</dbReference>
<dbReference type="PANTHER" id="PTHR47074:SF11">
    <property type="entry name" value="REVERSE TRANSCRIPTASE-LIKE PROTEIN"/>
    <property type="match status" value="1"/>
</dbReference>
<dbReference type="PANTHER" id="PTHR47074">
    <property type="entry name" value="BNAC02G40300D PROTEIN"/>
    <property type="match status" value="1"/>
</dbReference>
<name>A0ABU6QXH7_9FABA</name>